<dbReference type="EnsemblPlants" id="PGSC0003DMT400093091">
    <property type="protein sequence ID" value="PGSC0003DMT400093091"/>
    <property type="gene ID" value="PGSC0003DMG400042662"/>
</dbReference>
<feature type="compositionally biased region" description="Low complexity" evidence="1">
    <location>
        <begin position="77"/>
        <end position="106"/>
    </location>
</feature>
<dbReference type="Gramene" id="PGSC0003DMT400093091">
    <property type="protein sequence ID" value="PGSC0003DMT400093091"/>
    <property type="gene ID" value="PGSC0003DMG400042662"/>
</dbReference>
<feature type="region of interest" description="Disordered" evidence="1">
    <location>
        <begin position="53"/>
        <end position="108"/>
    </location>
</feature>
<feature type="region of interest" description="Disordered" evidence="1">
    <location>
        <begin position="168"/>
        <end position="189"/>
    </location>
</feature>
<evidence type="ECO:0008006" key="4">
    <source>
        <dbReference type="Google" id="ProtNLM"/>
    </source>
</evidence>
<dbReference type="InParanoid" id="M1DR86"/>
<evidence type="ECO:0000313" key="2">
    <source>
        <dbReference type="EnsemblPlants" id="PGSC0003DMT400093091"/>
    </source>
</evidence>
<accession>M1DR86</accession>
<evidence type="ECO:0000256" key="1">
    <source>
        <dbReference type="SAM" id="MobiDB-lite"/>
    </source>
</evidence>
<dbReference type="AlphaFoldDB" id="M1DR86"/>
<dbReference type="HOGENOM" id="CLU_029307_2_0_1"/>
<feature type="compositionally biased region" description="Basic and acidic residues" evidence="1">
    <location>
        <begin position="53"/>
        <end position="63"/>
    </location>
</feature>
<evidence type="ECO:0000313" key="3">
    <source>
        <dbReference type="Proteomes" id="UP000011115"/>
    </source>
</evidence>
<dbReference type="Proteomes" id="UP000011115">
    <property type="component" value="Unassembled WGS sequence"/>
</dbReference>
<reference evidence="3" key="1">
    <citation type="journal article" date="2011" name="Nature">
        <title>Genome sequence and analysis of the tuber crop potato.</title>
        <authorList>
            <consortium name="The Potato Genome Sequencing Consortium"/>
        </authorList>
    </citation>
    <scope>NUCLEOTIDE SEQUENCE [LARGE SCALE GENOMIC DNA]</scope>
    <source>
        <strain evidence="3">cv. DM1-3 516 R44</strain>
    </source>
</reference>
<organism evidence="2 3">
    <name type="scientific">Solanum tuberosum</name>
    <name type="common">Potato</name>
    <dbReference type="NCBI Taxonomy" id="4113"/>
    <lineage>
        <taxon>Eukaryota</taxon>
        <taxon>Viridiplantae</taxon>
        <taxon>Streptophyta</taxon>
        <taxon>Embryophyta</taxon>
        <taxon>Tracheophyta</taxon>
        <taxon>Spermatophyta</taxon>
        <taxon>Magnoliopsida</taxon>
        <taxon>eudicotyledons</taxon>
        <taxon>Gunneridae</taxon>
        <taxon>Pentapetalae</taxon>
        <taxon>asterids</taxon>
        <taxon>lamiids</taxon>
        <taxon>Solanales</taxon>
        <taxon>Solanaceae</taxon>
        <taxon>Solanoideae</taxon>
        <taxon>Solaneae</taxon>
        <taxon>Solanum</taxon>
    </lineage>
</organism>
<reference evidence="2" key="2">
    <citation type="submission" date="2015-06" db="UniProtKB">
        <authorList>
            <consortium name="EnsemblPlants"/>
        </authorList>
    </citation>
    <scope>IDENTIFICATION</scope>
    <source>
        <strain evidence="2">DM1-3 516 R44</strain>
    </source>
</reference>
<dbReference type="PANTHER" id="PTHR33180:SF31">
    <property type="entry name" value="POLYPROTEIN PROTEIN"/>
    <property type="match status" value="1"/>
</dbReference>
<dbReference type="PaxDb" id="4113-PGSC0003DMT400093091"/>
<sequence>MAMRAKQKLTSLPFPILVTELCRRAGVVQDTERDIEITPSSSTDIRCIEAEYTREEDDMRREATANTTPEVDVDMLPADASAPTPASGPPGTSASSSSSHDPGASSFGQPIRITQAMILKMGRLAQTADARVAKLERSVPGMIESVIELWRDVDYLKSVDFNELMKTAEDQDAPGDAQMGDAAVGDTDA</sequence>
<proteinExistence type="predicted"/>
<dbReference type="PANTHER" id="PTHR33180">
    <property type="entry name" value="PHOTOSYSTEM II CP43 REACTION CENTER PROTEIN"/>
    <property type="match status" value="1"/>
</dbReference>
<keyword evidence="3" id="KW-1185">Reference proteome</keyword>
<name>M1DR86_SOLTU</name>
<protein>
    <recommendedName>
        <fullName evidence="4">Polyprotein protein</fullName>
    </recommendedName>
</protein>